<accession>A0A815CPC1</accession>
<proteinExistence type="predicted"/>
<feature type="compositionally biased region" description="Low complexity" evidence="1">
    <location>
        <begin position="202"/>
        <end position="215"/>
    </location>
</feature>
<feature type="compositionally biased region" description="Polar residues" evidence="1">
    <location>
        <begin position="98"/>
        <end position="111"/>
    </location>
</feature>
<protein>
    <submittedName>
        <fullName evidence="2">Uncharacterized protein</fullName>
    </submittedName>
</protein>
<evidence type="ECO:0000313" key="3">
    <source>
        <dbReference type="EMBL" id="CAF3907825.1"/>
    </source>
</evidence>
<reference evidence="2" key="1">
    <citation type="submission" date="2021-02" db="EMBL/GenBank/DDBJ databases">
        <authorList>
            <person name="Nowell W R."/>
        </authorList>
    </citation>
    <scope>NUCLEOTIDE SEQUENCE</scope>
</reference>
<sequence length="254" mass="28744">MQQPYPYGQYVYPNGAPMPVRYMVPSGQTQASPPFANQAFNRYPTVPANTYPPQNMTQPIRYPPVYAQPIMRMPYNTPQQQQQQQQQPPQPYYYNPYASNQETPTASSNPKTPAPKKGAKEYKDNAFTIAPDGTQNETIKGLVSNNDINELLKHKGTKVKVSKIYRITKTKPEIKPDESSDEDLPPVPVAPSRPQTIQRPVSPSSSSSSCSHCSTCSNCSCSECRDRDRSHGYDDCPECRAEWNREQARRQRHK</sequence>
<gene>
    <name evidence="3" type="ORF">JBS370_LOCUS21231</name>
    <name evidence="2" type="ORF">ZHD862_LOCUS27029</name>
</gene>
<dbReference type="EMBL" id="CAJNOT010002087">
    <property type="protein sequence ID" value="CAF1282963.1"/>
    <property type="molecule type" value="Genomic_DNA"/>
</dbReference>
<evidence type="ECO:0000256" key="1">
    <source>
        <dbReference type="SAM" id="MobiDB-lite"/>
    </source>
</evidence>
<name>A0A815CPC1_9BILA</name>
<comment type="caution">
    <text evidence="2">The sequence shown here is derived from an EMBL/GenBank/DDBJ whole genome shotgun (WGS) entry which is preliminary data.</text>
</comment>
<feature type="region of interest" description="Disordered" evidence="1">
    <location>
        <begin position="172"/>
        <end position="237"/>
    </location>
</feature>
<dbReference type="AlphaFoldDB" id="A0A815CPC1"/>
<evidence type="ECO:0000313" key="2">
    <source>
        <dbReference type="EMBL" id="CAF1282963.1"/>
    </source>
</evidence>
<evidence type="ECO:0000313" key="4">
    <source>
        <dbReference type="Proteomes" id="UP000663864"/>
    </source>
</evidence>
<feature type="region of interest" description="Disordered" evidence="1">
    <location>
        <begin position="76"/>
        <end position="119"/>
    </location>
</feature>
<dbReference type="Proteomes" id="UP000663836">
    <property type="component" value="Unassembled WGS sequence"/>
</dbReference>
<dbReference type="EMBL" id="CAJOBD010002783">
    <property type="protein sequence ID" value="CAF3907825.1"/>
    <property type="molecule type" value="Genomic_DNA"/>
</dbReference>
<feature type="compositionally biased region" description="Low complexity" evidence="1">
    <location>
        <begin position="76"/>
        <end position="97"/>
    </location>
</feature>
<organism evidence="2 4">
    <name type="scientific">Rotaria sordida</name>
    <dbReference type="NCBI Taxonomy" id="392033"/>
    <lineage>
        <taxon>Eukaryota</taxon>
        <taxon>Metazoa</taxon>
        <taxon>Spiralia</taxon>
        <taxon>Gnathifera</taxon>
        <taxon>Rotifera</taxon>
        <taxon>Eurotatoria</taxon>
        <taxon>Bdelloidea</taxon>
        <taxon>Philodinida</taxon>
        <taxon>Philodinidae</taxon>
        <taxon>Rotaria</taxon>
    </lineage>
</organism>
<feature type="compositionally biased region" description="Basic and acidic residues" evidence="1">
    <location>
        <begin position="223"/>
        <end position="237"/>
    </location>
</feature>
<dbReference type="Proteomes" id="UP000663864">
    <property type="component" value="Unassembled WGS sequence"/>
</dbReference>